<evidence type="ECO:0000313" key="2">
    <source>
        <dbReference type="Proteomes" id="UP000191024"/>
    </source>
</evidence>
<evidence type="ECO:0000313" key="1">
    <source>
        <dbReference type="EMBL" id="SCU92065.1"/>
    </source>
</evidence>
<dbReference type="STRING" id="1230905.A0A1G4JNK2"/>
<dbReference type="Proteomes" id="UP000191024">
    <property type="component" value="Chromosome E"/>
</dbReference>
<dbReference type="PANTHER" id="PTHR11183">
    <property type="entry name" value="GLYCOGENIN SUBFAMILY MEMBER"/>
    <property type="match status" value="1"/>
</dbReference>
<reference evidence="1 2" key="1">
    <citation type="submission" date="2016-03" db="EMBL/GenBank/DDBJ databases">
        <authorList>
            <person name="Devillers H."/>
        </authorList>
    </citation>
    <scope>NUCLEOTIDE SEQUENCE [LARGE SCALE GENOMIC DNA]</scope>
    <source>
        <strain evidence="1">CBS 11717</strain>
    </source>
</reference>
<dbReference type="Gene3D" id="3.90.550.10">
    <property type="entry name" value="Spore Coat Polysaccharide Biosynthesis Protein SpsA, Chain A"/>
    <property type="match status" value="1"/>
</dbReference>
<sequence>MLISKRKLRLALLCVSLVAIVFLIIDAVIELHLNNEFKYYKTFFQRHQGGLQGVYDPLNVKQIPAETIMELRDSALDRTREDPTYISWNKFAYVNYVADSEYLCNTLIQFEKLKQSGTEAKLVLLISDRLLDDKHSEIDITRRRLDVLKNLGQDQVVIKPIQNIVKPKDSTPWHNSFTKLLVFNQTEFERVVYLDNDAILHDNLDELFFLPNNITFAAPLAYWFLSPGDIEKGYKDIQKEKGSSNSLKRYVTDLELRVKKGVSLYNFLPNLPTSLYLDAKNVAKDMMQSSGSASPLFKLRRGKKAIKAKFASNLMVIKPNEKTFRTISEKLIPRALKKKDQYDMDLINDELYNLRKIVYQQFKLFRKVNTEFKPQILVLPYAKYGMLTGSIRKYSHHALLADDIIGYERKVTGKLKSLREIVEDSKYIHFSDYPIAKPWHYKSPKDLECKLDEQDKDKFSEKDVCQVWTSVYEEYLDARKICQ</sequence>
<dbReference type="AlphaFoldDB" id="A0A1G4JNK2"/>
<dbReference type="EMBL" id="LT598465">
    <property type="protein sequence ID" value="SCU92065.1"/>
    <property type="molecule type" value="Genomic_DNA"/>
</dbReference>
<gene>
    <name evidence="1" type="ORF">LAMI_0E08614G</name>
</gene>
<dbReference type="SUPFAM" id="SSF53448">
    <property type="entry name" value="Nucleotide-diphospho-sugar transferases"/>
    <property type="match status" value="1"/>
</dbReference>
<dbReference type="InterPro" id="IPR029044">
    <property type="entry name" value="Nucleotide-diphossugar_trans"/>
</dbReference>
<dbReference type="OrthoDB" id="2014201at2759"/>
<organism evidence="1 2">
    <name type="scientific">Lachancea mirantina</name>
    <dbReference type="NCBI Taxonomy" id="1230905"/>
    <lineage>
        <taxon>Eukaryota</taxon>
        <taxon>Fungi</taxon>
        <taxon>Dikarya</taxon>
        <taxon>Ascomycota</taxon>
        <taxon>Saccharomycotina</taxon>
        <taxon>Saccharomycetes</taxon>
        <taxon>Saccharomycetales</taxon>
        <taxon>Saccharomycetaceae</taxon>
        <taxon>Lachancea</taxon>
    </lineage>
</organism>
<keyword evidence="2" id="KW-1185">Reference proteome</keyword>
<dbReference type="InterPro" id="IPR050587">
    <property type="entry name" value="GNT1/Glycosyltrans_8"/>
</dbReference>
<proteinExistence type="predicted"/>
<protein>
    <submittedName>
        <fullName evidence="1">LAMI_0E08614g1_1</fullName>
    </submittedName>
</protein>
<name>A0A1G4JNK2_9SACH</name>
<accession>A0A1G4JNK2</accession>